<dbReference type="PROSITE" id="PS00615">
    <property type="entry name" value="C_TYPE_LECTIN_1"/>
    <property type="match status" value="1"/>
</dbReference>
<dbReference type="InterPro" id="IPR018378">
    <property type="entry name" value="C-type_lectin_CS"/>
</dbReference>
<keyword evidence="5" id="KW-1185">Reference proteome</keyword>
<dbReference type="EnsemblMetazoa" id="G6209.1">
    <property type="protein sequence ID" value="G6209.1:cds"/>
    <property type="gene ID" value="G6209"/>
</dbReference>
<feature type="domain" description="C-type lectin" evidence="3">
    <location>
        <begin position="118"/>
        <end position="232"/>
    </location>
</feature>
<keyword evidence="2" id="KW-0732">Signal</keyword>
<dbReference type="PANTHER" id="PTHR22803">
    <property type="entry name" value="MANNOSE, PHOSPHOLIPASE, LECTIN RECEPTOR RELATED"/>
    <property type="match status" value="1"/>
</dbReference>
<evidence type="ECO:0000259" key="3">
    <source>
        <dbReference type="PROSITE" id="PS50041"/>
    </source>
</evidence>
<dbReference type="Pfam" id="PF00059">
    <property type="entry name" value="Lectin_C"/>
    <property type="match status" value="1"/>
</dbReference>
<accession>A0A8W8NPV2</accession>
<organism evidence="4 5">
    <name type="scientific">Magallana gigas</name>
    <name type="common">Pacific oyster</name>
    <name type="synonym">Crassostrea gigas</name>
    <dbReference type="NCBI Taxonomy" id="29159"/>
    <lineage>
        <taxon>Eukaryota</taxon>
        <taxon>Metazoa</taxon>
        <taxon>Spiralia</taxon>
        <taxon>Lophotrochozoa</taxon>
        <taxon>Mollusca</taxon>
        <taxon>Bivalvia</taxon>
        <taxon>Autobranchia</taxon>
        <taxon>Pteriomorphia</taxon>
        <taxon>Ostreida</taxon>
        <taxon>Ostreoidea</taxon>
        <taxon>Ostreidae</taxon>
        <taxon>Magallana</taxon>
    </lineage>
</organism>
<dbReference type="InterPro" id="IPR016186">
    <property type="entry name" value="C-type_lectin-like/link_sf"/>
</dbReference>
<evidence type="ECO:0000313" key="5">
    <source>
        <dbReference type="Proteomes" id="UP000005408"/>
    </source>
</evidence>
<evidence type="ECO:0000256" key="1">
    <source>
        <dbReference type="ARBA" id="ARBA00023157"/>
    </source>
</evidence>
<reference evidence="4" key="1">
    <citation type="submission" date="2022-08" db="UniProtKB">
        <authorList>
            <consortium name="EnsemblMetazoa"/>
        </authorList>
    </citation>
    <scope>IDENTIFICATION</scope>
    <source>
        <strain evidence="4">05x7-T-G4-1.051#20</strain>
    </source>
</reference>
<dbReference type="Gene3D" id="3.10.100.10">
    <property type="entry name" value="Mannose-Binding Protein A, subunit A"/>
    <property type="match status" value="2"/>
</dbReference>
<keyword evidence="1" id="KW-1015">Disulfide bond</keyword>
<dbReference type="SUPFAM" id="SSF56436">
    <property type="entry name" value="C-type lectin-like"/>
    <property type="match status" value="2"/>
</dbReference>
<dbReference type="InterPro" id="IPR001304">
    <property type="entry name" value="C-type_lectin-like"/>
</dbReference>
<dbReference type="CDD" id="cd00037">
    <property type="entry name" value="CLECT"/>
    <property type="match status" value="1"/>
</dbReference>
<proteinExistence type="predicted"/>
<feature type="chain" id="PRO_5036446593" description="C-type lectin domain-containing protein" evidence="2">
    <location>
        <begin position="25"/>
        <end position="367"/>
    </location>
</feature>
<dbReference type="AlphaFoldDB" id="A0A8W8NPV2"/>
<name>A0A8W8NPV2_MAGGI</name>
<feature type="signal peptide" evidence="2">
    <location>
        <begin position="1"/>
        <end position="24"/>
    </location>
</feature>
<dbReference type="InterPro" id="IPR050111">
    <property type="entry name" value="C-type_lectin/snaclec_domain"/>
</dbReference>
<dbReference type="Proteomes" id="UP000005408">
    <property type="component" value="Unassembled WGS sequence"/>
</dbReference>
<sequence length="367" mass="41678">MRVLEFCIFCALFAVVFYSMGSDAAPNEDDVLMKNISNLHFQLFSSIQKKTKMIKTAVFETQCSGTGCTFNGCESSGSETCDGQMFTKLNTIQSSINSIWKKKPTSAATICKKGWKRYDGHCYYLFSGKMNWFEAQFFCRKQGTTMLQINNANENKWVANSFPNVPYWIDSTDIGTEGKWVTLSTGKSGYTNWHSRPDNAGGNQHCAFNNFGRHLGRWDDVGCKYPLQVICEASVVFYSMASEAALNEDDFLMKNISNLHFQLFSSIQKKTKMIKTAVFEIQCSGTGCTFNGCESSGSETCDGQMFTKLNTIQSSINNIWKKKPKANICQKGWKRYDGHCYHLFSAKMNWFQAQVQDFDHRKNQDEN</sequence>
<dbReference type="InterPro" id="IPR016187">
    <property type="entry name" value="CTDL_fold"/>
</dbReference>
<evidence type="ECO:0000256" key="2">
    <source>
        <dbReference type="SAM" id="SignalP"/>
    </source>
</evidence>
<protein>
    <recommendedName>
        <fullName evidence="3">C-type lectin domain-containing protein</fullName>
    </recommendedName>
</protein>
<dbReference type="PROSITE" id="PS50041">
    <property type="entry name" value="C_TYPE_LECTIN_2"/>
    <property type="match status" value="1"/>
</dbReference>
<evidence type="ECO:0000313" key="4">
    <source>
        <dbReference type="EnsemblMetazoa" id="G6209.1:cds"/>
    </source>
</evidence>
<dbReference type="SMART" id="SM00034">
    <property type="entry name" value="CLECT"/>
    <property type="match status" value="1"/>
</dbReference>